<dbReference type="Pfam" id="PF03104">
    <property type="entry name" value="DNA_pol_B_exo1"/>
    <property type="match status" value="1"/>
</dbReference>
<keyword evidence="12" id="KW-1185">Reference proteome</keyword>
<dbReference type="InterPro" id="IPR006134">
    <property type="entry name" value="DNA-dir_DNA_pol_B_multi_dom"/>
</dbReference>
<evidence type="ECO:0000256" key="7">
    <source>
        <dbReference type="ARBA" id="ARBA00024411"/>
    </source>
</evidence>
<keyword evidence="6" id="KW-0238">DNA-binding</keyword>
<dbReference type="Pfam" id="PF00136">
    <property type="entry name" value="DNA_pol_B"/>
    <property type="match status" value="1"/>
</dbReference>
<dbReference type="EMBL" id="QKWP01003907">
    <property type="protein sequence ID" value="RIB00603.1"/>
    <property type="molecule type" value="Genomic_DNA"/>
</dbReference>
<dbReference type="EC" id="2.7.7.7" evidence="2"/>
<dbReference type="InterPro" id="IPR036397">
    <property type="entry name" value="RNaseH_sf"/>
</dbReference>
<evidence type="ECO:0000256" key="1">
    <source>
        <dbReference type="ARBA" id="ARBA00005755"/>
    </source>
</evidence>
<comment type="caution">
    <text evidence="11">The sequence shown here is derived from an EMBL/GenBank/DDBJ whole genome shotgun (WGS) entry which is preliminary data.</text>
</comment>
<dbReference type="GO" id="GO:0000166">
    <property type="term" value="F:nucleotide binding"/>
    <property type="evidence" value="ECO:0007669"/>
    <property type="project" value="InterPro"/>
</dbReference>
<dbReference type="InterPro" id="IPR050240">
    <property type="entry name" value="DNA_pol_type-B"/>
</dbReference>
<comment type="catalytic activity">
    <reaction evidence="8">
        <text>DNA(n) + a 2'-deoxyribonucleoside 5'-triphosphate = DNA(n+1) + diphosphate</text>
        <dbReference type="Rhea" id="RHEA:22508"/>
        <dbReference type="Rhea" id="RHEA-COMP:17339"/>
        <dbReference type="Rhea" id="RHEA-COMP:17340"/>
        <dbReference type="ChEBI" id="CHEBI:33019"/>
        <dbReference type="ChEBI" id="CHEBI:61560"/>
        <dbReference type="ChEBI" id="CHEBI:173112"/>
        <dbReference type="EC" id="2.7.7.7"/>
    </reaction>
</comment>
<dbReference type="STRING" id="44941.A0A397TZN1"/>
<dbReference type="InterPro" id="IPR043502">
    <property type="entry name" value="DNA/RNA_pol_sf"/>
</dbReference>
<dbReference type="InterPro" id="IPR006172">
    <property type="entry name" value="DNA-dir_DNA_pol_B"/>
</dbReference>
<sequence length="494" mass="56657">MTVSFSDIERVESNILPKLIIQAWDIECGSKRGPGFFPVAEQPDDYIYMIQLDIFLYNQSQPLKRYNITLLPINTSLFFEKYDNEISCSPNDFNFVLVNSEEEILLEFAKINYSYQKDIEIGYNTGETKVRVIDNDVNEQLQKYQFAGLNINNRDIKVNPMENQTCEYFYVQGSIFLDLLVWAKKTFQNELKHTLAYILKKCKLSGKVDLSYIPDDNSDNLKCMFVYVSAIKFQNDELFLSEFATKLSKLCKIDYQKCFDAMSDLSVLEEYAIDLAYYCSVDTLRLQELLIKRNIVGDYMQLAKISSITISNVFMNAVGTVINNFFGRNAQKQDMLFSIARKGIIEIVPYEGALVLEKKNSDKPVGVLDFASMYPNAIIEKNISTDTCVDINSTNPSLNIVTDNGKIYGKFISQKERIGLMPLMCKELLRQRDIAKHKIKQYKEDPVLLMYWTSLSNALKLTANLIYGATGFVFSNLYMKPIASSIMAYSRSTL</sequence>
<reference evidence="11 12" key="1">
    <citation type="submission" date="2018-06" db="EMBL/GenBank/DDBJ databases">
        <title>Comparative genomics reveals the genomic features of Rhizophagus irregularis, R. cerebriforme, R. diaphanum and Gigaspora rosea, and their symbiotic lifestyle signature.</title>
        <authorList>
            <person name="Morin E."/>
            <person name="San Clemente H."/>
            <person name="Chen E.C.H."/>
            <person name="De La Providencia I."/>
            <person name="Hainaut M."/>
            <person name="Kuo A."/>
            <person name="Kohler A."/>
            <person name="Murat C."/>
            <person name="Tang N."/>
            <person name="Roy S."/>
            <person name="Loubradou J."/>
            <person name="Henrissat B."/>
            <person name="Grigoriev I.V."/>
            <person name="Corradi N."/>
            <person name="Roux C."/>
            <person name="Martin F.M."/>
        </authorList>
    </citation>
    <scope>NUCLEOTIDE SEQUENCE [LARGE SCALE GENOMIC DNA]</scope>
    <source>
        <strain evidence="11 12">DAOM 194757</strain>
    </source>
</reference>
<evidence type="ECO:0000256" key="3">
    <source>
        <dbReference type="ARBA" id="ARBA00022679"/>
    </source>
</evidence>
<evidence type="ECO:0000313" key="11">
    <source>
        <dbReference type="EMBL" id="RIB00603.1"/>
    </source>
</evidence>
<proteinExistence type="inferred from homology"/>
<organism evidence="11 12">
    <name type="scientific">Gigaspora rosea</name>
    <dbReference type="NCBI Taxonomy" id="44941"/>
    <lineage>
        <taxon>Eukaryota</taxon>
        <taxon>Fungi</taxon>
        <taxon>Fungi incertae sedis</taxon>
        <taxon>Mucoromycota</taxon>
        <taxon>Glomeromycotina</taxon>
        <taxon>Glomeromycetes</taxon>
        <taxon>Diversisporales</taxon>
        <taxon>Gigasporaceae</taxon>
        <taxon>Gigaspora</taxon>
    </lineage>
</organism>
<accession>A0A397TZN1</accession>
<keyword evidence="4" id="KW-0548">Nucleotidyltransferase</keyword>
<dbReference type="PANTHER" id="PTHR10322">
    <property type="entry name" value="DNA POLYMERASE CATALYTIC SUBUNIT"/>
    <property type="match status" value="1"/>
</dbReference>
<feature type="domain" description="DNA-directed DNA polymerase family B exonuclease" evidence="10">
    <location>
        <begin position="6"/>
        <end position="197"/>
    </location>
</feature>
<keyword evidence="3" id="KW-0808">Transferase</keyword>
<evidence type="ECO:0000259" key="10">
    <source>
        <dbReference type="Pfam" id="PF03104"/>
    </source>
</evidence>
<dbReference type="GO" id="GO:0006261">
    <property type="term" value="P:DNA-templated DNA replication"/>
    <property type="evidence" value="ECO:0007669"/>
    <property type="project" value="TreeGrafter"/>
</dbReference>
<evidence type="ECO:0000259" key="9">
    <source>
        <dbReference type="Pfam" id="PF00136"/>
    </source>
</evidence>
<dbReference type="InterPro" id="IPR012337">
    <property type="entry name" value="RNaseH-like_sf"/>
</dbReference>
<dbReference type="InterPro" id="IPR006133">
    <property type="entry name" value="DNA-dir_DNA_pol_B_exonuc"/>
</dbReference>
<keyword evidence="5" id="KW-0239">DNA-directed DNA polymerase</keyword>
<feature type="domain" description="DNA-directed DNA polymerase family B multifunctional" evidence="9">
    <location>
        <begin position="313"/>
        <end position="494"/>
    </location>
</feature>
<evidence type="ECO:0000313" key="12">
    <source>
        <dbReference type="Proteomes" id="UP000266673"/>
    </source>
</evidence>
<comment type="similarity">
    <text evidence="1">Belongs to the DNA polymerase type-B family.</text>
</comment>
<dbReference type="Proteomes" id="UP000266673">
    <property type="component" value="Unassembled WGS sequence"/>
</dbReference>
<dbReference type="InterPro" id="IPR023211">
    <property type="entry name" value="DNA_pol_palm_dom_sf"/>
</dbReference>
<dbReference type="GO" id="GO:0003677">
    <property type="term" value="F:DNA binding"/>
    <property type="evidence" value="ECO:0007669"/>
    <property type="project" value="UniProtKB-KW"/>
</dbReference>
<evidence type="ECO:0000256" key="4">
    <source>
        <dbReference type="ARBA" id="ARBA00022695"/>
    </source>
</evidence>
<dbReference type="GO" id="GO:0003887">
    <property type="term" value="F:DNA-directed DNA polymerase activity"/>
    <property type="evidence" value="ECO:0007669"/>
    <property type="project" value="UniProtKB-KW"/>
</dbReference>
<gene>
    <name evidence="11" type="ORF">C2G38_2302204</name>
</gene>
<evidence type="ECO:0000256" key="6">
    <source>
        <dbReference type="ARBA" id="ARBA00023125"/>
    </source>
</evidence>
<evidence type="ECO:0000256" key="5">
    <source>
        <dbReference type="ARBA" id="ARBA00022932"/>
    </source>
</evidence>
<dbReference type="Gene3D" id="3.90.1600.10">
    <property type="entry name" value="Palm domain of DNA polymerase"/>
    <property type="match status" value="1"/>
</dbReference>
<dbReference type="Gene3D" id="3.30.420.10">
    <property type="entry name" value="Ribonuclease H-like superfamily/Ribonuclease H"/>
    <property type="match status" value="1"/>
</dbReference>
<protein>
    <recommendedName>
        <fullName evidence="7">DNA polymerase delta catalytic subunit</fullName>
        <ecNumber evidence="2">2.7.7.7</ecNumber>
    </recommendedName>
</protein>
<evidence type="ECO:0000256" key="2">
    <source>
        <dbReference type="ARBA" id="ARBA00012417"/>
    </source>
</evidence>
<dbReference type="AlphaFoldDB" id="A0A397TZN1"/>
<dbReference type="Gene3D" id="1.10.287.690">
    <property type="entry name" value="Helix hairpin bin"/>
    <property type="match status" value="1"/>
</dbReference>
<dbReference type="PANTHER" id="PTHR10322:SF23">
    <property type="entry name" value="DNA POLYMERASE DELTA CATALYTIC SUBUNIT"/>
    <property type="match status" value="1"/>
</dbReference>
<dbReference type="SMART" id="SM00486">
    <property type="entry name" value="POLBc"/>
    <property type="match status" value="1"/>
</dbReference>
<dbReference type="SUPFAM" id="SSF56672">
    <property type="entry name" value="DNA/RNA polymerases"/>
    <property type="match status" value="1"/>
</dbReference>
<dbReference type="SUPFAM" id="SSF53098">
    <property type="entry name" value="Ribonuclease H-like"/>
    <property type="match status" value="1"/>
</dbReference>
<name>A0A397TZN1_9GLOM</name>
<evidence type="ECO:0000256" key="8">
    <source>
        <dbReference type="ARBA" id="ARBA00049244"/>
    </source>
</evidence>